<keyword evidence="3" id="KW-1185">Reference proteome</keyword>
<comment type="caution">
    <text evidence="2">The sequence shown here is derived from an EMBL/GenBank/DDBJ whole genome shotgun (WGS) entry which is preliminary data.</text>
</comment>
<reference evidence="2 3" key="1">
    <citation type="journal article" date="2013" name="Curr. Biol.">
        <title>The Genome of the Foraminiferan Reticulomyxa filosa.</title>
        <authorList>
            <person name="Glockner G."/>
            <person name="Hulsmann N."/>
            <person name="Schleicher M."/>
            <person name="Noegel A.A."/>
            <person name="Eichinger L."/>
            <person name="Gallinger C."/>
            <person name="Pawlowski J."/>
            <person name="Sierra R."/>
            <person name="Euteneuer U."/>
            <person name="Pillet L."/>
            <person name="Moustafa A."/>
            <person name="Platzer M."/>
            <person name="Groth M."/>
            <person name="Szafranski K."/>
            <person name="Schliwa M."/>
        </authorList>
    </citation>
    <scope>NUCLEOTIDE SEQUENCE [LARGE SCALE GENOMIC DNA]</scope>
</reference>
<dbReference type="SUPFAM" id="SSF117281">
    <property type="entry name" value="Kelch motif"/>
    <property type="match status" value="1"/>
</dbReference>
<evidence type="ECO:0000313" key="3">
    <source>
        <dbReference type="Proteomes" id="UP000023152"/>
    </source>
</evidence>
<feature type="region of interest" description="Disordered" evidence="1">
    <location>
        <begin position="183"/>
        <end position="203"/>
    </location>
</feature>
<accession>X6PBL0</accession>
<dbReference type="AlphaFoldDB" id="X6PBL0"/>
<gene>
    <name evidence="2" type="ORF">RFI_01622</name>
</gene>
<dbReference type="EMBL" id="ASPP01001592">
    <property type="protein sequence ID" value="ETO35439.1"/>
    <property type="molecule type" value="Genomic_DNA"/>
</dbReference>
<dbReference type="Gene3D" id="2.120.10.80">
    <property type="entry name" value="Kelch-type beta propeller"/>
    <property type="match status" value="1"/>
</dbReference>
<dbReference type="Proteomes" id="UP000023152">
    <property type="component" value="Unassembled WGS sequence"/>
</dbReference>
<proteinExistence type="predicted"/>
<evidence type="ECO:0008006" key="4">
    <source>
        <dbReference type="Google" id="ProtNLM"/>
    </source>
</evidence>
<organism evidence="2 3">
    <name type="scientific">Reticulomyxa filosa</name>
    <dbReference type="NCBI Taxonomy" id="46433"/>
    <lineage>
        <taxon>Eukaryota</taxon>
        <taxon>Sar</taxon>
        <taxon>Rhizaria</taxon>
        <taxon>Retaria</taxon>
        <taxon>Foraminifera</taxon>
        <taxon>Monothalamids</taxon>
        <taxon>Reticulomyxidae</taxon>
        <taxon>Reticulomyxa</taxon>
    </lineage>
</organism>
<protein>
    <recommendedName>
        <fullName evidence="4">Kelch motif family protein</fullName>
    </recommendedName>
</protein>
<feature type="compositionally biased region" description="Basic and acidic residues" evidence="1">
    <location>
        <begin position="186"/>
        <end position="203"/>
    </location>
</feature>
<evidence type="ECO:0000313" key="2">
    <source>
        <dbReference type="EMBL" id="ETO35439.1"/>
    </source>
</evidence>
<feature type="non-terminal residue" evidence="2">
    <location>
        <position position="401"/>
    </location>
</feature>
<evidence type="ECO:0000256" key="1">
    <source>
        <dbReference type="SAM" id="MobiDB-lite"/>
    </source>
</evidence>
<dbReference type="InterPro" id="IPR015915">
    <property type="entry name" value="Kelch-typ_b-propeller"/>
</dbReference>
<sequence>MKFKQLHILNIECSTCNLFGHTKIKIILKTQTSKKKISHISFFMLRKKEETPLKSHNLHAFKKRKLLIIIFIKKSQQLEMDTEKSFETLSVLPVAMFRSQCVVDQHELLICGGAFERACYSYHIQKKQYKLICSYPSEVRLYGHSVVKLAIRSNEKGITLLSFGGEYKHTLVMNYVSVWDGDEDGAESKNERSKEKEKEKPEQMHDKLYNEWMALADNTNRAVCIGREKDDYNGVRAVIGGSNNHLLFITYRPNNMDVFDLDALQYVSHHTLPTDANIISCHCFVSTTLESGVTSIIEQKQSLQKGKELSQMILFCCKIGLSIHYDETNHSLKCKSLTMCKDVEPLNHYAYVYVHGAILLFGGHDSEKHVSKAIFKYSIRDDHWTKCERHTLPLSLYASVA</sequence>
<name>X6PBL0_RETFI</name>